<evidence type="ECO:0000256" key="5">
    <source>
        <dbReference type="ARBA" id="ARBA00022833"/>
    </source>
</evidence>
<keyword evidence="5" id="KW-0862">Zinc</keyword>
<feature type="compositionally biased region" description="Low complexity" evidence="8">
    <location>
        <begin position="2734"/>
        <end position="2752"/>
    </location>
</feature>
<dbReference type="PROSITE" id="PS50004">
    <property type="entry name" value="C2"/>
    <property type="match status" value="1"/>
</dbReference>
<feature type="region of interest" description="Disordered" evidence="8">
    <location>
        <begin position="826"/>
        <end position="847"/>
    </location>
</feature>
<dbReference type="GO" id="GO:0004022">
    <property type="term" value="F:alcohol dehydrogenase (NAD+) activity"/>
    <property type="evidence" value="ECO:0007669"/>
    <property type="project" value="UniProtKB-EC"/>
</dbReference>
<feature type="region of interest" description="Disordered" evidence="8">
    <location>
        <begin position="2689"/>
        <end position="2875"/>
    </location>
</feature>
<feature type="compositionally biased region" description="Polar residues" evidence="8">
    <location>
        <begin position="209"/>
        <end position="227"/>
    </location>
</feature>
<comment type="similarity">
    <text evidence="2">Belongs to the zinc-containing alcohol dehydrogenase family.</text>
</comment>
<feature type="compositionally biased region" description="Pro residues" evidence="8">
    <location>
        <begin position="1232"/>
        <end position="1249"/>
    </location>
</feature>
<evidence type="ECO:0000313" key="11">
    <source>
        <dbReference type="Proteomes" id="UP000199069"/>
    </source>
</evidence>
<feature type="compositionally biased region" description="Polar residues" evidence="8">
    <location>
        <begin position="2042"/>
        <end position="2052"/>
    </location>
</feature>
<evidence type="ECO:0000256" key="7">
    <source>
        <dbReference type="ARBA" id="ARBA00023027"/>
    </source>
</evidence>
<dbReference type="Gene3D" id="3.40.50.720">
    <property type="entry name" value="NAD(P)-binding Rossmann-like Domain"/>
    <property type="match status" value="1"/>
</dbReference>
<dbReference type="Gene3D" id="2.60.40.150">
    <property type="entry name" value="C2 domain"/>
    <property type="match status" value="1"/>
</dbReference>
<feature type="region of interest" description="Disordered" evidence="8">
    <location>
        <begin position="2013"/>
        <end position="2062"/>
    </location>
</feature>
<dbReference type="InterPro" id="IPR020843">
    <property type="entry name" value="ER"/>
</dbReference>
<feature type="compositionally biased region" description="Basic and acidic residues" evidence="8">
    <location>
        <begin position="1444"/>
        <end position="1506"/>
    </location>
</feature>
<feature type="compositionally biased region" description="Low complexity" evidence="8">
    <location>
        <begin position="1250"/>
        <end position="1260"/>
    </location>
</feature>
<evidence type="ECO:0000259" key="9">
    <source>
        <dbReference type="PROSITE" id="PS50004"/>
    </source>
</evidence>
<dbReference type="FunFam" id="3.40.50.720:FF:000039">
    <property type="entry name" value="Alcohol dehydrogenase AdhP"/>
    <property type="match status" value="1"/>
</dbReference>
<evidence type="ECO:0000256" key="8">
    <source>
        <dbReference type="SAM" id="MobiDB-lite"/>
    </source>
</evidence>
<feature type="region of interest" description="Disordered" evidence="8">
    <location>
        <begin position="2495"/>
        <end position="2522"/>
    </location>
</feature>
<dbReference type="SUPFAM" id="SSF81296">
    <property type="entry name" value="E set domains"/>
    <property type="match status" value="1"/>
</dbReference>
<feature type="compositionally biased region" description="Basic and acidic residues" evidence="8">
    <location>
        <begin position="2513"/>
        <end position="2522"/>
    </location>
</feature>
<dbReference type="Proteomes" id="UP000199069">
    <property type="component" value="Unassembled WGS sequence"/>
</dbReference>
<gene>
    <name evidence="10" type="primary">FGENESH: predicted gene_7.349</name>
    <name evidence="10" type="ORF">BN2166_0039640</name>
</gene>
<keyword evidence="4" id="KW-0479">Metal-binding</keyword>
<dbReference type="Gene3D" id="2.60.40.640">
    <property type="match status" value="1"/>
</dbReference>
<dbReference type="InterPro" id="IPR013149">
    <property type="entry name" value="ADH-like_C"/>
</dbReference>
<dbReference type="Pfam" id="PF00168">
    <property type="entry name" value="C2"/>
    <property type="match status" value="1"/>
</dbReference>
<feature type="region of interest" description="Disordered" evidence="8">
    <location>
        <begin position="1875"/>
        <end position="1994"/>
    </location>
</feature>
<feature type="compositionally biased region" description="Low complexity" evidence="8">
    <location>
        <begin position="2765"/>
        <end position="2776"/>
    </location>
</feature>
<comment type="cofactor">
    <cofactor evidence="1">
        <name>Zn(2+)</name>
        <dbReference type="ChEBI" id="CHEBI:29105"/>
    </cofactor>
</comment>
<dbReference type="SUPFAM" id="SSF51735">
    <property type="entry name" value="NAD(P)-binding Rossmann-fold domains"/>
    <property type="match status" value="1"/>
</dbReference>
<feature type="domain" description="C2" evidence="9">
    <location>
        <begin position="843"/>
        <end position="968"/>
    </location>
</feature>
<feature type="region of interest" description="Disordered" evidence="8">
    <location>
        <begin position="326"/>
        <end position="371"/>
    </location>
</feature>
<feature type="region of interest" description="Disordered" evidence="8">
    <location>
        <begin position="1721"/>
        <end position="1770"/>
    </location>
</feature>
<dbReference type="PANTHER" id="PTHR42940:SF3">
    <property type="entry name" value="ALCOHOL DEHYDROGENASE 1-RELATED"/>
    <property type="match status" value="1"/>
</dbReference>
<feature type="region of interest" description="Disordered" evidence="8">
    <location>
        <begin position="992"/>
        <end position="1116"/>
    </location>
</feature>
<feature type="compositionally biased region" description="Low complexity" evidence="8">
    <location>
        <begin position="2808"/>
        <end position="2819"/>
    </location>
</feature>
<dbReference type="EMBL" id="CWKI01000007">
    <property type="protein sequence ID" value="CTR08103.1"/>
    <property type="molecule type" value="Genomic_DNA"/>
</dbReference>
<dbReference type="Pfam" id="PF02752">
    <property type="entry name" value="Arrestin_C"/>
    <property type="match status" value="1"/>
</dbReference>
<feature type="compositionally biased region" description="Low complexity" evidence="8">
    <location>
        <begin position="1074"/>
        <end position="1087"/>
    </location>
</feature>
<dbReference type="Pfam" id="PF00107">
    <property type="entry name" value="ADH_zinc_N"/>
    <property type="match status" value="1"/>
</dbReference>
<dbReference type="InterPro" id="IPR013154">
    <property type="entry name" value="ADH-like_N"/>
</dbReference>
<proteinExistence type="inferred from homology"/>
<dbReference type="Gene3D" id="3.90.180.10">
    <property type="entry name" value="Medium-chain alcohol dehydrogenases, catalytic domain"/>
    <property type="match status" value="1"/>
</dbReference>
<feature type="compositionally biased region" description="Pro residues" evidence="8">
    <location>
        <begin position="1289"/>
        <end position="1305"/>
    </location>
</feature>
<dbReference type="CDD" id="cd08297">
    <property type="entry name" value="CAD3"/>
    <property type="match status" value="1"/>
</dbReference>
<dbReference type="SUPFAM" id="SSF50129">
    <property type="entry name" value="GroES-like"/>
    <property type="match status" value="1"/>
</dbReference>
<dbReference type="InterPro" id="IPR014752">
    <property type="entry name" value="Arrestin-like_C"/>
</dbReference>
<evidence type="ECO:0000313" key="10">
    <source>
        <dbReference type="EMBL" id="CTR08103.1"/>
    </source>
</evidence>
<dbReference type="InterPro" id="IPR011032">
    <property type="entry name" value="GroES-like_sf"/>
</dbReference>
<dbReference type="SMART" id="SM00239">
    <property type="entry name" value="C2"/>
    <property type="match status" value="1"/>
</dbReference>
<dbReference type="InterPro" id="IPR011022">
    <property type="entry name" value="Arrestin_C-like"/>
</dbReference>
<keyword evidence="6" id="KW-0560">Oxidoreductase</keyword>
<dbReference type="EC" id="1.1.1.1" evidence="3"/>
<feature type="compositionally biased region" description="Pro residues" evidence="8">
    <location>
        <begin position="1060"/>
        <end position="1072"/>
    </location>
</feature>
<dbReference type="OMA" id="DCPTVLC"/>
<evidence type="ECO:0000256" key="6">
    <source>
        <dbReference type="ARBA" id="ARBA00023002"/>
    </source>
</evidence>
<evidence type="ECO:0000256" key="2">
    <source>
        <dbReference type="ARBA" id="ARBA00008072"/>
    </source>
</evidence>
<dbReference type="PANTHER" id="PTHR42940">
    <property type="entry name" value="ALCOHOL DEHYDROGENASE 1-RELATED"/>
    <property type="match status" value="1"/>
</dbReference>
<dbReference type="InterPro" id="IPR035892">
    <property type="entry name" value="C2_domain_sf"/>
</dbReference>
<dbReference type="Pfam" id="PF08240">
    <property type="entry name" value="ADH_N"/>
    <property type="match status" value="1"/>
</dbReference>
<organism evidence="10 11">
    <name type="scientific">Rhodotorula toruloides</name>
    <name type="common">Yeast</name>
    <name type="synonym">Rhodosporidium toruloides</name>
    <dbReference type="NCBI Taxonomy" id="5286"/>
    <lineage>
        <taxon>Eukaryota</taxon>
        <taxon>Fungi</taxon>
        <taxon>Dikarya</taxon>
        <taxon>Basidiomycota</taxon>
        <taxon>Pucciniomycotina</taxon>
        <taxon>Microbotryomycetes</taxon>
        <taxon>Sporidiobolales</taxon>
        <taxon>Sporidiobolaceae</taxon>
        <taxon>Rhodotorula</taxon>
    </lineage>
</organism>
<feature type="compositionally biased region" description="Low complexity" evidence="8">
    <location>
        <begin position="1339"/>
        <end position="1350"/>
    </location>
</feature>
<protein>
    <recommendedName>
        <fullName evidence="3">alcohol dehydrogenase</fullName>
        <ecNumber evidence="3">1.1.1.1</ecNumber>
    </recommendedName>
</protein>
<dbReference type="InterPro" id="IPR000008">
    <property type="entry name" value="C2_dom"/>
</dbReference>
<feature type="compositionally biased region" description="Basic and acidic residues" evidence="8">
    <location>
        <begin position="1361"/>
        <end position="1432"/>
    </location>
</feature>
<feature type="region of interest" description="Disordered" evidence="8">
    <location>
        <begin position="1147"/>
        <end position="1180"/>
    </location>
</feature>
<feature type="compositionally biased region" description="Pro residues" evidence="8">
    <location>
        <begin position="1265"/>
        <end position="1274"/>
    </location>
</feature>
<dbReference type="STRING" id="5286.A0A0K3CGK2"/>
<feature type="compositionally biased region" description="Polar residues" evidence="8">
    <location>
        <begin position="2689"/>
        <end position="2701"/>
    </location>
</feature>
<feature type="compositionally biased region" description="Low complexity" evidence="8">
    <location>
        <begin position="2026"/>
        <end position="2035"/>
    </location>
</feature>
<feature type="compositionally biased region" description="Acidic residues" evidence="8">
    <location>
        <begin position="353"/>
        <end position="365"/>
    </location>
</feature>
<feature type="compositionally biased region" description="Basic and acidic residues" evidence="8">
    <location>
        <begin position="1888"/>
        <end position="1901"/>
    </location>
</feature>
<dbReference type="GO" id="GO:0046872">
    <property type="term" value="F:metal ion binding"/>
    <property type="evidence" value="ECO:0007669"/>
    <property type="project" value="UniProtKB-KW"/>
</dbReference>
<dbReference type="InterPro" id="IPR036291">
    <property type="entry name" value="NAD(P)-bd_dom_sf"/>
</dbReference>
<dbReference type="InterPro" id="IPR014756">
    <property type="entry name" value="Ig_E-set"/>
</dbReference>
<dbReference type="GO" id="GO:0005737">
    <property type="term" value="C:cytoplasm"/>
    <property type="evidence" value="ECO:0007669"/>
    <property type="project" value="TreeGrafter"/>
</dbReference>
<accession>A0A0K3CGK2</accession>
<reference evidence="10 11" key="1">
    <citation type="submission" date="2015-07" db="EMBL/GenBank/DDBJ databases">
        <authorList>
            <person name="Cajimat M.N.B."/>
            <person name="Milazzo M.L."/>
            <person name="Fulhorst C.F."/>
        </authorList>
    </citation>
    <scope>NUCLEOTIDE SEQUENCE [LARGE SCALE GENOMIC DNA]</scope>
    <source>
        <strain evidence="10">Single colony</strain>
    </source>
</reference>
<name>A0A0K3CGK2_RHOTO</name>
<evidence type="ECO:0000256" key="4">
    <source>
        <dbReference type="ARBA" id="ARBA00022723"/>
    </source>
</evidence>
<feature type="compositionally biased region" description="Low complexity" evidence="8">
    <location>
        <begin position="1275"/>
        <end position="1288"/>
    </location>
</feature>
<dbReference type="SMART" id="SM00829">
    <property type="entry name" value="PKS_ER"/>
    <property type="match status" value="1"/>
</dbReference>
<keyword evidence="11" id="KW-1185">Reference proteome</keyword>
<evidence type="ECO:0000256" key="1">
    <source>
        <dbReference type="ARBA" id="ARBA00001947"/>
    </source>
</evidence>
<dbReference type="SMART" id="SM01017">
    <property type="entry name" value="Arrestin_C"/>
    <property type="match status" value="1"/>
</dbReference>
<sequence>MASTSQRKPLTTSQESRLVRYLDDELLKFSGAYESRHSGTSRLPDLSTFLDALLPLQSFILTIPSVPPSSSLRVAYYLNLTSFIAPALDGYTILDETIDKLFETLERFDRGWVAVLRGREWDSTTGMAKEGSPQGDITASGMRNTDRIRLESRVRDIKANLAVALGLPEFIALETDPFQELARMQNGRTGGARPEPALSGLGGREMEMQSASQASTPSLVSDNPTSTDTDEAMSVDTEVAGGSLPTPTSGADMDDDEDDVDFEEVAAISPSSSHPQQHHVLSDAYADEPSADGSFQIHFTGVPPPTMQDGELSLQQGETPIVGQQRGFDPDSEYPLSEEEGDPIGGNAVTGANEEDATETEDGMEESTRDRVKRVFERTEQVLAELRSAQAACSRRRCRRFRRSTRRRKRRDVVGPTLPLSPLLLVPALSLSPSSFTTPFERILLACVMTSIPATAVACIYEGVGKDIKIDEKHPVTQPQDLKAGEVLVKLEYSGVCHSDLHLWKGDFPFPLPFPLIGGHEGAGRIVAIGEGTDTSLKVDQPVGVKWVESTCMDVGCGFCSGGMDQHCLKAKMSGCMVDGTFRQYMATSAKYVTPIPENLPLEYAAPVLCAGVTSWGALKRSNTKPGDWVTISGAGGGLGHLAVQYALAIGLRVAAIDTGAEKRKLLESYGVDRFIDFRDYKDASEIIAAVKETCDGLGPHAAIVTATGPNVYDQALQFLRPRGTLVAVALASNTKIEAELFGFIGKGLTIVGSYVGSRSDALEALDFVARGKVKPQVVVKPMREIQQVLETLEKGQVDGRLVLKLCLSTRPAHRNPLQARQRARSLLPTELPQPPPNERAHRSSASRRMADAARHRRELGMLVVVVLKAQHLADPHRFSKQDPLVELEYDSRRERTQVDKGGGQTPLWDEEFRFRIFEAEGEQQYLHVRVMREERKDEVELIGEAKILVDGTWREFDEWVQVKEGGKYRGEVYLEATFYPAIQQPATNLQRRASKLDPSSRLSRIPANLPPSLQPGMPTLTHRLSATSLREEDETAPPVPQKDAALDPSESGAGLLPLPGEPDTPELPPALRPSQAPTTSSTPASAGVPGIAPSHMLQDAPARLPTPGAQEYLPYHPTSTPCSAATVFHYSQSPAPMPNPYATPAGLYSSPSPAPHPASPQPYATHSPAPPPAHHAPSSHIAAPYEHYAAPATPSYPPAIAQQYQPFPTPHLVVSAPPVSHPVLSAEPTSLSPPPVPPRPPSTSPSPAPSQLSPSPATAKPRRCPPPPPPSRSPPAHSSGRPSIGTSPSPPSRPSTSRPLPPNPAGDNRPSLSPSLSAKGREASSSAEPYHAPPPAYSPSGSQASPSLADAASRQSSLEAQRRAEAQKAEEAARAREEAERRRQQREEDEQRKQREKEERAAQIPRERIKRVEAAQRALAEKQRQEQEDARMAAQLAAEAEEAERRKEEERRAADEAVRRLMEEERAEEERQRREREAADEAFIRELREEEARREAEERRSREEADAAMAQRLREEEEQERQRRLVEDERIARSLAEQDGVAATHSFAHRAARRRQMMRRGGGTSVREITQLRFSLRLISSPRSFALLLTASALAAALSDSRYPIFYANRSLRELRSPTLFSLNMDGSAAAMSGLGITFEPQAVYYEVPQHVQQPYYAQQPHYAHSSAPHGRRLLHSVSHDDGLRHYMYAQQQYMDMPTDYSPDSAQKRVRIAAGTPEVLNGKGGYLPYDPNHLSPLSDFDPSSTSEAGSSQPFSPASLSSLPSSTESGAYATFQQPSQHSAPIYPIRHEVPHAHEHDGNRRISLHANQPLHHSPTESRQSPRPSRLPAFLQERQAPPTMQRPRSMVDLRASQKQAAYGYVCVDLPLPDLVHSTAVVGPGDADQQGDGEKPRMRQSEGRPRRLPPPAKAPPTDRVRSRSLSAQELRQLAHADTLREQGASAVTGVSGESGGADAPHDEQPQEPATSADPSVEGSVNADLRRQPTLLTTGASTVRRRKELDRLLAPSQKHLSFGSFASSHEREESTPASSSTMPTSHRRAASESSVLPTSLPSPAALEQAKGSNRARVELDLVLETPLIVEGGHLRGRLDVRIRQPRGREEAVWISKPKIRIIGFEELSSGDGRYVFFHHAATIDSPNGARSPLPCFDSDADEEDFHRARVGQHNAPVEMLVPIGRGAKGPWKGKQGVVRYIAIASIKLKSKNGSDRSIAHFYRHVDVFPYFNPALVLAPAVAPLSEEASKAVFMGGNGRVSLRATMHRGIWVAGQRCYVNVRVENESSKKVKALTLSLIRTTAIYRSDIKPSPVASPDLYGFVVDKGASSSKGLLQSTKKKVADMTLEVGKKGTKGVTAKGTWLGVEAGECADFAPSLLVPADALTIPRGRHLEITYAVKVSVGGSLSADVAVELPIRIVDFVSLDPPPGHIGPSPLPERPQRPVARSWSSNQLRDVSNMQGRTLPHKPSTDNLTLDDLNGITRPAAGLSRMSSLASVRTTDLPRDPQAFEDDESSGMSHVAVDDHDQGQDRSHVLVDRARQRQLRHQMSLQCISTAIASATARKQGIVRQPSLLSYERREEATIVEEPGAEETYGGATLAEANYGVQLDDLDDIPDGLSPVAEEIEHVELVREGEYDEELDMLMHSRFSDDEDAADDVPYSHRFGLAPPTDLTEIKVTPPTPAARRFSLSIATASSSPVKASSIRSSDSPKVARVASPAKSPSDKFAFATPTSPVKARVEMPPTRSPSRQASRSAASPLRQGRPLPTPPVVRAEPPAASEQEPPTLRKTPSGASLRRNPGILRKAASTRSLRMAGSPTESVSSYESSRAANVARSPSLASPRVSPIIASGTTAKFHAAMSPPPSSPSSPARKVVQSPSPALRATRSMAELRATSSAKPVSPRKSTVLPSVQNKVAALETRQATLTRLATQTAGSGRARVSNVQLARADSIMSNASSVAPSEFNLKRADSMASFKAPLFRRGVEDMPPPMPSLPSRHFHP</sequence>
<dbReference type="SUPFAM" id="SSF49562">
    <property type="entry name" value="C2 domain (Calcium/lipid-binding domain, CaLB)"/>
    <property type="match status" value="1"/>
</dbReference>
<evidence type="ECO:0000256" key="3">
    <source>
        <dbReference type="ARBA" id="ARBA00013190"/>
    </source>
</evidence>
<feature type="compositionally biased region" description="Low complexity" evidence="8">
    <location>
        <begin position="1751"/>
        <end position="1769"/>
    </location>
</feature>
<keyword evidence="7" id="KW-0520">NAD</keyword>
<feature type="region of interest" description="Disordered" evidence="8">
    <location>
        <begin position="1225"/>
        <end position="1526"/>
    </location>
</feature>
<feature type="compositionally biased region" description="Basic and acidic residues" evidence="8">
    <location>
        <begin position="1513"/>
        <end position="1526"/>
    </location>
</feature>
<feature type="region of interest" description="Disordered" evidence="8">
    <location>
        <begin position="184"/>
        <end position="255"/>
    </location>
</feature>
<feature type="compositionally biased region" description="Acidic residues" evidence="8">
    <location>
        <begin position="330"/>
        <end position="342"/>
    </location>
</feature>